<evidence type="ECO:0000313" key="7">
    <source>
        <dbReference type="EMBL" id="ROQ90849.1"/>
    </source>
</evidence>
<comment type="cofactor">
    <cofactor evidence="1">
        <name>Zn(2+)</name>
        <dbReference type="ChEBI" id="CHEBI:29105"/>
    </cofactor>
</comment>
<dbReference type="PANTHER" id="PTHR15910:SF1">
    <property type="entry name" value="ARCHAEMETZINCIN-2"/>
    <property type="match status" value="1"/>
</dbReference>
<protein>
    <submittedName>
        <fullName evidence="7">Archaemetzincin</fullName>
    </submittedName>
</protein>
<reference evidence="7 8" key="1">
    <citation type="submission" date="2018-11" db="EMBL/GenBank/DDBJ databases">
        <title>Genomic Encyclopedia of Type Strains, Phase IV (KMG-IV): sequencing the most valuable type-strain genomes for metagenomic binning, comparative biology and taxonomic classification.</title>
        <authorList>
            <person name="Goeker M."/>
        </authorList>
    </citation>
    <scope>NUCLEOTIDE SEQUENCE [LARGE SCALE GENOMIC DNA]</scope>
    <source>
        <strain evidence="7 8">DSM 22027</strain>
    </source>
</reference>
<name>A0A3N1UN85_9BACT</name>
<dbReference type="GO" id="GO:0006508">
    <property type="term" value="P:proteolysis"/>
    <property type="evidence" value="ECO:0007669"/>
    <property type="project" value="UniProtKB-KW"/>
</dbReference>
<accession>A0A3N1UN85</accession>
<evidence type="ECO:0000256" key="2">
    <source>
        <dbReference type="ARBA" id="ARBA00022670"/>
    </source>
</evidence>
<sequence length="212" mass="23462">MKAGAEDVEGIAQRRHGAAIAVLPMGDVGEAAVRVVAANVQTVLGLPTDRLPRIPVPETCYVPERRQYDAARIIAYLQSWSAGLPHLKILALLALDMGVPILRFVFGEAQLGGRCAVVSSFRLRRNPDGTDVGLEHSYERLAKVALHETGHTFSLFHCDDPRCLMHFAPSVQHLDRIRLFFCSRCDFLWKETRKSLALEPVLGKRGMTPQAP</sequence>
<dbReference type="GO" id="GO:0008237">
    <property type="term" value="F:metallopeptidase activity"/>
    <property type="evidence" value="ECO:0007669"/>
    <property type="project" value="UniProtKB-KW"/>
</dbReference>
<dbReference type="GO" id="GO:0046872">
    <property type="term" value="F:metal ion binding"/>
    <property type="evidence" value="ECO:0007669"/>
    <property type="project" value="UniProtKB-KW"/>
</dbReference>
<dbReference type="OrthoDB" id="269208at2"/>
<comment type="caution">
    <text evidence="7">The sequence shown here is derived from an EMBL/GenBank/DDBJ whole genome shotgun (WGS) entry which is preliminary data.</text>
</comment>
<dbReference type="Gene3D" id="3.40.390.10">
    <property type="entry name" value="Collagenase (Catalytic Domain)"/>
    <property type="match status" value="1"/>
</dbReference>
<evidence type="ECO:0000256" key="4">
    <source>
        <dbReference type="ARBA" id="ARBA00022801"/>
    </source>
</evidence>
<dbReference type="RefSeq" id="WP_123290590.1">
    <property type="nucleotide sequence ID" value="NZ_RJVA01000013.1"/>
</dbReference>
<evidence type="ECO:0000256" key="6">
    <source>
        <dbReference type="ARBA" id="ARBA00023049"/>
    </source>
</evidence>
<dbReference type="Pfam" id="PF07998">
    <property type="entry name" value="Peptidase_M54"/>
    <property type="match status" value="1"/>
</dbReference>
<keyword evidence="4" id="KW-0378">Hydrolase</keyword>
<evidence type="ECO:0000256" key="1">
    <source>
        <dbReference type="ARBA" id="ARBA00001947"/>
    </source>
</evidence>
<keyword evidence="6" id="KW-0482">Metalloprotease</keyword>
<evidence type="ECO:0000313" key="8">
    <source>
        <dbReference type="Proteomes" id="UP000276223"/>
    </source>
</evidence>
<evidence type="ECO:0000256" key="3">
    <source>
        <dbReference type="ARBA" id="ARBA00022723"/>
    </source>
</evidence>
<dbReference type="EMBL" id="RJVA01000013">
    <property type="protein sequence ID" value="ROQ90849.1"/>
    <property type="molecule type" value="Genomic_DNA"/>
</dbReference>
<dbReference type="InterPro" id="IPR012962">
    <property type="entry name" value="Pept_M54_archaemetzincn"/>
</dbReference>
<dbReference type="Proteomes" id="UP000276223">
    <property type="component" value="Unassembled WGS sequence"/>
</dbReference>
<keyword evidence="3" id="KW-0479">Metal-binding</keyword>
<keyword evidence="2" id="KW-0645">Protease</keyword>
<organism evidence="7 8">
    <name type="scientific">Desulfosoma caldarium</name>
    <dbReference type="NCBI Taxonomy" id="610254"/>
    <lineage>
        <taxon>Bacteria</taxon>
        <taxon>Pseudomonadati</taxon>
        <taxon>Thermodesulfobacteriota</taxon>
        <taxon>Syntrophobacteria</taxon>
        <taxon>Syntrophobacterales</taxon>
        <taxon>Syntrophobacteraceae</taxon>
        <taxon>Desulfosoma</taxon>
    </lineage>
</organism>
<proteinExistence type="predicted"/>
<keyword evidence="8" id="KW-1185">Reference proteome</keyword>
<evidence type="ECO:0000256" key="5">
    <source>
        <dbReference type="ARBA" id="ARBA00022833"/>
    </source>
</evidence>
<dbReference type="PANTHER" id="PTHR15910">
    <property type="entry name" value="ARCHAEMETZINCIN"/>
    <property type="match status" value="1"/>
</dbReference>
<dbReference type="CDD" id="cd11375">
    <property type="entry name" value="Peptidase_M54"/>
    <property type="match status" value="1"/>
</dbReference>
<gene>
    <name evidence="7" type="ORF">EDC27_2104</name>
</gene>
<dbReference type="AlphaFoldDB" id="A0A3N1UN85"/>
<dbReference type="SUPFAM" id="SSF55486">
    <property type="entry name" value="Metalloproteases ('zincins'), catalytic domain"/>
    <property type="match status" value="1"/>
</dbReference>
<dbReference type="InterPro" id="IPR024079">
    <property type="entry name" value="MetalloPept_cat_dom_sf"/>
</dbReference>
<keyword evidence="5" id="KW-0862">Zinc</keyword>